<dbReference type="PANTHER" id="PTHR43149">
    <property type="entry name" value="ENOYL-COA HYDRATASE"/>
    <property type="match status" value="1"/>
</dbReference>
<gene>
    <name evidence="7" type="ORF">FHU29_004115</name>
</gene>
<dbReference type="GO" id="GO:0004300">
    <property type="term" value="F:enoyl-CoA hydratase activity"/>
    <property type="evidence" value="ECO:0007669"/>
    <property type="project" value="UniProtKB-EC"/>
</dbReference>
<name>A0A839RTF3_9ACTN</name>
<comment type="similarity">
    <text evidence="2 6">Belongs to the enoyl-CoA hydratase/isomerase family.</text>
</comment>
<evidence type="ECO:0000256" key="3">
    <source>
        <dbReference type="ARBA" id="ARBA00022832"/>
    </source>
</evidence>
<evidence type="ECO:0000256" key="5">
    <source>
        <dbReference type="ARBA" id="ARBA00023717"/>
    </source>
</evidence>
<comment type="catalytic activity">
    <reaction evidence="4">
        <text>a (3S)-3-hydroxyacyl-CoA = a (2E)-enoyl-CoA + H2O</text>
        <dbReference type="Rhea" id="RHEA:16105"/>
        <dbReference type="ChEBI" id="CHEBI:15377"/>
        <dbReference type="ChEBI" id="CHEBI:57318"/>
        <dbReference type="ChEBI" id="CHEBI:58856"/>
        <dbReference type="EC" id="4.2.1.17"/>
    </reaction>
</comment>
<keyword evidence="3" id="KW-0276">Fatty acid metabolism</keyword>
<dbReference type="Pfam" id="PF00378">
    <property type="entry name" value="ECH_1"/>
    <property type="match status" value="1"/>
</dbReference>
<keyword evidence="3" id="KW-0443">Lipid metabolism</keyword>
<dbReference type="Gene3D" id="3.90.226.10">
    <property type="entry name" value="2-enoyl-CoA Hydratase, Chain A, domain 1"/>
    <property type="match status" value="1"/>
</dbReference>
<accession>A0A839RTF3</accession>
<sequence length="276" mass="29693">MGTAERTSITFRADSAIAEVALARPDKLNGLTLDMLSELVDAAAEVRKNRDIRAVILSGEGTSFCAGLDFPSATKQPQRIARYFVPVPSFVPLPGRGTNMFQRACWAWRELPVPVIAVINGHCFGGGLQLALAADFRYVSPDAELSVLEAKWGMIPDMTGTATLRELVGIDIAKLLTMTGKMVSGTEAAEIGLVTGVADSPDVAARELAEALCKQSPDAVAGAKKLFNTTWSESPNRTFAAERRTQLRLLAGSNTKIARKARMRGAEPEYKPRSVD</sequence>
<protein>
    <submittedName>
        <fullName evidence="7">Enoyl-CoA hydratase/carnithine racemase</fullName>
    </submittedName>
</protein>
<comment type="function">
    <text evidence="1">Could possibly oxidize fatty acids using specific components.</text>
</comment>
<dbReference type="InterPro" id="IPR001753">
    <property type="entry name" value="Enoyl-CoA_hydra/iso"/>
</dbReference>
<evidence type="ECO:0000313" key="8">
    <source>
        <dbReference type="Proteomes" id="UP000567922"/>
    </source>
</evidence>
<organism evidence="7 8">
    <name type="scientific">Hoyosella altamirensis</name>
    <dbReference type="NCBI Taxonomy" id="616997"/>
    <lineage>
        <taxon>Bacteria</taxon>
        <taxon>Bacillati</taxon>
        <taxon>Actinomycetota</taxon>
        <taxon>Actinomycetes</taxon>
        <taxon>Mycobacteriales</taxon>
        <taxon>Hoyosellaceae</taxon>
        <taxon>Hoyosella</taxon>
    </lineage>
</organism>
<dbReference type="PROSITE" id="PS00166">
    <property type="entry name" value="ENOYL_COA_HYDRATASE"/>
    <property type="match status" value="1"/>
</dbReference>
<dbReference type="GO" id="GO:0006631">
    <property type="term" value="P:fatty acid metabolic process"/>
    <property type="evidence" value="ECO:0007669"/>
    <property type="project" value="UniProtKB-KW"/>
</dbReference>
<dbReference type="RefSeq" id="WP_064438359.1">
    <property type="nucleotide sequence ID" value="NZ_BDDI01000001.1"/>
</dbReference>
<evidence type="ECO:0000256" key="2">
    <source>
        <dbReference type="ARBA" id="ARBA00005254"/>
    </source>
</evidence>
<dbReference type="InterPro" id="IPR018376">
    <property type="entry name" value="Enoyl-CoA_hyd/isom_CS"/>
</dbReference>
<dbReference type="PANTHER" id="PTHR43149:SF1">
    <property type="entry name" value="DELTA(3,5)-DELTA(2,4)-DIENOYL-COA ISOMERASE, MITOCHONDRIAL"/>
    <property type="match status" value="1"/>
</dbReference>
<dbReference type="AlphaFoldDB" id="A0A839RTF3"/>
<reference evidence="7 8" key="1">
    <citation type="submission" date="2020-08" db="EMBL/GenBank/DDBJ databases">
        <title>Sequencing the genomes of 1000 actinobacteria strains.</title>
        <authorList>
            <person name="Klenk H.-P."/>
        </authorList>
    </citation>
    <scope>NUCLEOTIDE SEQUENCE [LARGE SCALE GENOMIC DNA]</scope>
    <source>
        <strain evidence="7 8">DSM 45258</strain>
    </source>
</reference>
<comment type="catalytic activity">
    <reaction evidence="5">
        <text>a 4-saturated-(3S)-3-hydroxyacyl-CoA = a (3E)-enoyl-CoA + H2O</text>
        <dbReference type="Rhea" id="RHEA:20724"/>
        <dbReference type="ChEBI" id="CHEBI:15377"/>
        <dbReference type="ChEBI" id="CHEBI:58521"/>
        <dbReference type="ChEBI" id="CHEBI:137480"/>
        <dbReference type="EC" id="4.2.1.17"/>
    </reaction>
</comment>
<dbReference type="InterPro" id="IPR029045">
    <property type="entry name" value="ClpP/crotonase-like_dom_sf"/>
</dbReference>
<evidence type="ECO:0000256" key="6">
    <source>
        <dbReference type="RuleBase" id="RU003707"/>
    </source>
</evidence>
<evidence type="ECO:0000313" key="7">
    <source>
        <dbReference type="EMBL" id="MBB3039627.1"/>
    </source>
</evidence>
<dbReference type="OrthoDB" id="8452484at2"/>
<dbReference type="EMBL" id="JACHWS010000004">
    <property type="protein sequence ID" value="MBB3039627.1"/>
    <property type="molecule type" value="Genomic_DNA"/>
</dbReference>
<evidence type="ECO:0000256" key="4">
    <source>
        <dbReference type="ARBA" id="ARBA00023709"/>
    </source>
</evidence>
<dbReference type="InterPro" id="IPR045002">
    <property type="entry name" value="Ech1-like"/>
</dbReference>
<dbReference type="GO" id="GO:0016853">
    <property type="term" value="F:isomerase activity"/>
    <property type="evidence" value="ECO:0007669"/>
    <property type="project" value="InterPro"/>
</dbReference>
<dbReference type="NCBIfam" id="NF005699">
    <property type="entry name" value="PRK07509.1"/>
    <property type="match status" value="1"/>
</dbReference>
<keyword evidence="8" id="KW-1185">Reference proteome</keyword>
<evidence type="ECO:0000256" key="1">
    <source>
        <dbReference type="ARBA" id="ARBA00002994"/>
    </source>
</evidence>
<comment type="caution">
    <text evidence="7">The sequence shown here is derived from an EMBL/GenBank/DDBJ whole genome shotgun (WGS) entry which is preliminary data.</text>
</comment>
<proteinExistence type="inferred from homology"/>
<dbReference type="CDD" id="cd06558">
    <property type="entry name" value="crotonase-like"/>
    <property type="match status" value="1"/>
</dbReference>
<dbReference type="Proteomes" id="UP000567922">
    <property type="component" value="Unassembled WGS sequence"/>
</dbReference>
<dbReference type="SUPFAM" id="SSF52096">
    <property type="entry name" value="ClpP/crotonase"/>
    <property type="match status" value="1"/>
</dbReference>